<sequence>MYHISKEPQGLTPNVLQQRTVFVDQGIKRSLVTAVDTLDPLPAKQDHVNHVIGYTNRQCQLHLDEEVILDLEGVHTVLQQYTATVSNLNSFKEFIVL</sequence>
<evidence type="ECO:0000313" key="1">
    <source>
        <dbReference type="EMBL" id="KAI9258732.1"/>
    </source>
</evidence>
<comment type="caution">
    <text evidence="1">The sequence shown here is derived from an EMBL/GenBank/DDBJ whole genome shotgun (WGS) entry which is preliminary data.</text>
</comment>
<reference evidence="1" key="2">
    <citation type="submission" date="2023-02" db="EMBL/GenBank/DDBJ databases">
        <authorList>
            <consortium name="DOE Joint Genome Institute"/>
            <person name="Mondo S.J."/>
            <person name="Chang Y."/>
            <person name="Wang Y."/>
            <person name="Ahrendt S."/>
            <person name="Andreopoulos W."/>
            <person name="Barry K."/>
            <person name="Beard J."/>
            <person name="Benny G.L."/>
            <person name="Blankenship S."/>
            <person name="Bonito G."/>
            <person name="Cuomo C."/>
            <person name="Desiro A."/>
            <person name="Gervers K.A."/>
            <person name="Hundley H."/>
            <person name="Kuo A."/>
            <person name="LaButti K."/>
            <person name="Lang B.F."/>
            <person name="Lipzen A."/>
            <person name="O'Donnell K."/>
            <person name="Pangilinan J."/>
            <person name="Reynolds N."/>
            <person name="Sandor L."/>
            <person name="Smith M.W."/>
            <person name="Tsang A."/>
            <person name="Grigoriev I.V."/>
            <person name="Stajich J.E."/>
            <person name="Spatafora J.W."/>
        </authorList>
    </citation>
    <scope>NUCLEOTIDE SEQUENCE</scope>
    <source>
        <strain evidence="1">RSA 2281</strain>
    </source>
</reference>
<gene>
    <name evidence="1" type="ORF">BDA99DRAFT_561129</name>
</gene>
<evidence type="ECO:0000313" key="2">
    <source>
        <dbReference type="Proteomes" id="UP001209540"/>
    </source>
</evidence>
<dbReference type="Proteomes" id="UP001209540">
    <property type="component" value="Unassembled WGS sequence"/>
</dbReference>
<proteinExistence type="predicted"/>
<organism evidence="1 2">
    <name type="scientific">Phascolomyces articulosus</name>
    <dbReference type="NCBI Taxonomy" id="60185"/>
    <lineage>
        <taxon>Eukaryota</taxon>
        <taxon>Fungi</taxon>
        <taxon>Fungi incertae sedis</taxon>
        <taxon>Mucoromycota</taxon>
        <taxon>Mucoromycotina</taxon>
        <taxon>Mucoromycetes</taxon>
        <taxon>Mucorales</taxon>
        <taxon>Lichtheimiaceae</taxon>
        <taxon>Phascolomyces</taxon>
    </lineage>
</organism>
<accession>A0AAD5JXC7</accession>
<dbReference type="AlphaFoldDB" id="A0AAD5JXC7"/>
<keyword evidence="2" id="KW-1185">Reference proteome</keyword>
<protein>
    <submittedName>
        <fullName evidence="1">Uncharacterized protein</fullName>
    </submittedName>
</protein>
<reference evidence="1" key="1">
    <citation type="journal article" date="2022" name="IScience">
        <title>Evolution of zygomycete secretomes and the origins of terrestrial fungal ecologies.</title>
        <authorList>
            <person name="Chang Y."/>
            <person name="Wang Y."/>
            <person name="Mondo S."/>
            <person name="Ahrendt S."/>
            <person name="Andreopoulos W."/>
            <person name="Barry K."/>
            <person name="Beard J."/>
            <person name="Benny G.L."/>
            <person name="Blankenship S."/>
            <person name="Bonito G."/>
            <person name="Cuomo C."/>
            <person name="Desiro A."/>
            <person name="Gervers K.A."/>
            <person name="Hundley H."/>
            <person name="Kuo A."/>
            <person name="LaButti K."/>
            <person name="Lang B.F."/>
            <person name="Lipzen A."/>
            <person name="O'Donnell K."/>
            <person name="Pangilinan J."/>
            <person name="Reynolds N."/>
            <person name="Sandor L."/>
            <person name="Smith M.E."/>
            <person name="Tsang A."/>
            <person name="Grigoriev I.V."/>
            <person name="Stajich J.E."/>
            <person name="Spatafora J.W."/>
        </authorList>
    </citation>
    <scope>NUCLEOTIDE SEQUENCE</scope>
    <source>
        <strain evidence="1">RSA 2281</strain>
    </source>
</reference>
<name>A0AAD5JXC7_9FUNG</name>
<dbReference type="EMBL" id="JAIXMP010000018">
    <property type="protein sequence ID" value="KAI9258732.1"/>
    <property type="molecule type" value="Genomic_DNA"/>
</dbReference>